<feature type="region of interest" description="Disordered" evidence="7">
    <location>
        <begin position="92"/>
        <end position="112"/>
    </location>
</feature>
<dbReference type="PANTHER" id="PTHR43133:SF62">
    <property type="entry name" value="RNA POLYMERASE SIGMA FACTOR SIGZ"/>
    <property type="match status" value="1"/>
</dbReference>
<dbReference type="NCBIfam" id="TIGR02937">
    <property type="entry name" value="sigma70-ECF"/>
    <property type="match status" value="1"/>
</dbReference>
<evidence type="ECO:0000256" key="5">
    <source>
        <dbReference type="ARBA" id="ARBA00023163"/>
    </source>
</evidence>
<dbReference type="Gene3D" id="1.10.1740.10">
    <property type="match status" value="1"/>
</dbReference>
<keyword evidence="4 6" id="KW-0238">DNA-binding</keyword>
<keyword evidence="3 6" id="KW-0731">Sigma factor</keyword>
<evidence type="ECO:0000313" key="11">
    <source>
        <dbReference type="Proteomes" id="UP000572377"/>
    </source>
</evidence>
<evidence type="ECO:0000256" key="1">
    <source>
        <dbReference type="ARBA" id="ARBA00010641"/>
    </source>
</evidence>
<evidence type="ECO:0000313" key="10">
    <source>
        <dbReference type="EMBL" id="NNU79141.1"/>
    </source>
</evidence>
<dbReference type="AlphaFoldDB" id="A0A849KU80"/>
<keyword evidence="2 6" id="KW-0805">Transcription regulation</keyword>
<dbReference type="PANTHER" id="PTHR43133">
    <property type="entry name" value="RNA POLYMERASE ECF-TYPE SIGMA FACTO"/>
    <property type="match status" value="1"/>
</dbReference>
<proteinExistence type="inferred from homology"/>
<dbReference type="InterPro" id="IPR013325">
    <property type="entry name" value="RNA_pol_sigma_r2"/>
</dbReference>
<sequence length="191" mass="21307">MGDLSNQNDTQLLAAVARGDKSAFAELFGRYAVRVKAFIMRAGTSQEDADEIAQEVLVTVWRKAHQFDPAKAAASTWIFAIARNRRIDLIRRRTRPEPDPEDPLFQPDPEPTGAEVLTAQQVATRVRAGMERLTSDQREVLKAAFYDGLSHGEIAALFDLPLGTVKSRIRLAFRHLRAELGEDMADAFLDD</sequence>
<evidence type="ECO:0000256" key="4">
    <source>
        <dbReference type="ARBA" id="ARBA00023125"/>
    </source>
</evidence>
<dbReference type="InterPro" id="IPR036388">
    <property type="entry name" value="WH-like_DNA-bd_sf"/>
</dbReference>
<name>A0A849KU80_9RHOB</name>
<dbReference type="GO" id="GO:0006352">
    <property type="term" value="P:DNA-templated transcription initiation"/>
    <property type="evidence" value="ECO:0007669"/>
    <property type="project" value="InterPro"/>
</dbReference>
<dbReference type="RefSeq" id="WP_171321865.1">
    <property type="nucleotide sequence ID" value="NZ_JABFBC010000001.1"/>
</dbReference>
<reference evidence="10 11" key="1">
    <citation type="submission" date="2020-05" db="EMBL/GenBank/DDBJ databases">
        <title>Gimesia benthica sp. nov., a novel planctomycete isolated from a deep-sea water sample of the Northwest Indian Ocean.</title>
        <authorList>
            <person name="Wang J."/>
            <person name="Ruan C."/>
            <person name="Song L."/>
            <person name="Zhu Y."/>
            <person name="Li A."/>
            <person name="Zheng X."/>
            <person name="Wang L."/>
            <person name="Lu Z."/>
            <person name="Huang Y."/>
            <person name="Du W."/>
            <person name="Zhou Y."/>
            <person name="Huang L."/>
            <person name="Dai X."/>
        </authorList>
    </citation>
    <scope>NUCLEOTIDE SEQUENCE [LARGE SCALE GENOMIC DNA]</scope>
    <source>
        <strain evidence="10 11">YYQ-30</strain>
    </source>
</reference>
<dbReference type="PROSITE" id="PS01063">
    <property type="entry name" value="SIGMA70_ECF"/>
    <property type="match status" value="1"/>
</dbReference>
<dbReference type="GO" id="GO:0003677">
    <property type="term" value="F:DNA binding"/>
    <property type="evidence" value="ECO:0007669"/>
    <property type="project" value="UniProtKB-KW"/>
</dbReference>
<dbReference type="EMBL" id="JABFBC010000001">
    <property type="protein sequence ID" value="NNU79141.1"/>
    <property type="molecule type" value="Genomic_DNA"/>
</dbReference>
<dbReference type="SUPFAM" id="SSF88946">
    <property type="entry name" value="Sigma2 domain of RNA polymerase sigma factors"/>
    <property type="match status" value="1"/>
</dbReference>
<comment type="similarity">
    <text evidence="1 6">Belongs to the sigma-70 factor family. ECF subfamily.</text>
</comment>
<organism evidence="10 11">
    <name type="scientific">Halovulum dunhuangense</name>
    <dbReference type="NCBI Taxonomy" id="1505036"/>
    <lineage>
        <taxon>Bacteria</taxon>
        <taxon>Pseudomonadati</taxon>
        <taxon>Pseudomonadota</taxon>
        <taxon>Alphaproteobacteria</taxon>
        <taxon>Rhodobacterales</taxon>
        <taxon>Paracoccaceae</taxon>
        <taxon>Halovulum</taxon>
    </lineage>
</organism>
<dbReference type="Pfam" id="PF04542">
    <property type="entry name" value="Sigma70_r2"/>
    <property type="match status" value="1"/>
</dbReference>
<dbReference type="InterPro" id="IPR013249">
    <property type="entry name" value="RNA_pol_sigma70_r4_t2"/>
</dbReference>
<dbReference type="Proteomes" id="UP000572377">
    <property type="component" value="Unassembled WGS sequence"/>
</dbReference>
<evidence type="ECO:0000259" key="9">
    <source>
        <dbReference type="Pfam" id="PF08281"/>
    </source>
</evidence>
<dbReference type="CDD" id="cd06171">
    <property type="entry name" value="Sigma70_r4"/>
    <property type="match status" value="1"/>
</dbReference>
<dbReference type="InterPro" id="IPR000838">
    <property type="entry name" value="RNA_pol_sigma70_ECF_CS"/>
</dbReference>
<feature type="domain" description="RNA polymerase sigma-70 region 2" evidence="8">
    <location>
        <begin position="27"/>
        <end position="95"/>
    </location>
</feature>
<comment type="caution">
    <text evidence="10">The sequence shown here is derived from an EMBL/GenBank/DDBJ whole genome shotgun (WGS) entry which is preliminary data.</text>
</comment>
<evidence type="ECO:0000256" key="6">
    <source>
        <dbReference type="RuleBase" id="RU000716"/>
    </source>
</evidence>
<protein>
    <recommendedName>
        <fullName evidence="6">RNA polymerase sigma factor</fullName>
    </recommendedName>
</protein>
<dbReference type="InterPro" id="IPR039425">
    <property type="entry name" value="RNA_pol_sigma-70-like"/>
</dbReference>
<dbReference type="GO" id="GO:0016987">
    <property type="term" value="F:sigma factor activity"/>
    <property type="evidence" value="ECO:0007669"/>
    <property type="project" value="UniProtKB-KW"/>
</dbReference>
<dbReference type="InterPro" id="IPR013324">
    <property type="entry name" value="RNA_pol_sigma_r3/r4-like"/>
</dbReference>
<feature type="domain" description="RNA polymerase sigma factor 70 region 4 type 2" evidence="9">
    <location>
        <begin position="126"/>
        <end position="176"/>
    </location>
</feature>
<accession>A0A849KU80</accession>
<dbReference type="InterPro" id="IPR007627">
    <property type="entry name" value="RNA_pol_sigma70_r2"/>
</dbReference>
<dbReference type="Gene3D" id="1.10.10.10">
    <property type="entry name" value="Winged helix-like DNA-binding domain superfamily/Winged helix DNA-binding domain"/>
    <property type="match status" value="1"/>
</dbReference>
<dbReference type="Pfam" id="PF08281">
    <property type="entry name" value="Sigma70_r4_2"/>
    <property type="match status" value="1"/>
</dbReference>
<evidence type="ECO:0000256" key="7">
    <source>
        <dbReference type="SAM" id="MobiDB-lite"/>
    </source>
</evidence>
<dbReference type="SUPFAM" id="SSF88659">
    <property type="entry name" value="Sigma3 and sigma4 domains of RNA polymerase sigma factors"/>
    <property type="match status" value="1"/>
</dbReference>
<keyword evidence="11" id="KW-1185">Reference proteome</keyword>
<evidence type="ECO:0000259" key="8">
    <source>
        <dbReference type="Pfam" id="PF04542"/>
    </source>
</evidence>
<evidence type="ECO:0000256" key="2">
    <source>
        <dbReference type="ARBA" id="ARBA00023015"/>
    </source>
</evidence>
<dbReference type="InterPro" id="IPR014284">
    <property type="entry name" value="RNA_pol_sigma-70_dom"/>
</dbReference>
<evidence type="ECO:0000256" key="3">
    <source>
        <dbReference type="ARBA" id="ARBA00023082"/>
    </source>
</evidence>
<keyword evidence="5 6" id="KW-0804">Transcription</keyword>
<gene>
    <name evidence="10" type="ORF">HMH01_01700</name>
</gene>